<gene>
    <name evidence="2" type="ORF">RJT34_05852</name>
</gene>
<keyword evidence="1" id="KW-1133">Transmembrane helix</keyword>
<dbReference type="AlphaFoldDB" id="A0AAN9PTD0"/>
<keyword evidence="1" id="KW-0472">Membrane</keyword>
<reference evidence="2 3" key="1">
    <citation type="submission" date="2024-01" db="EMBL/GenBank/DDBJ databases">
        <title>The genomes of 5 underutilized Papilionoideae crops provide insights into root nodulation and disease resistance.</title>
        <authorList>
            <person name="Yuan L."/>
        </authorList>
    </citation>
    <scope>NUCLEOTIDE SEQUENCE [LARGE SCALE GENOMIC DNA]</scope>
    <source>
        <strain evidence="2">LY-2023</strain>
        <tissue evidence="2">Leaf</tissue>
    </source>
</reference>
<name>A0AAN9PTD0_CLITE</name>
<comment type="caution">
    <text evidence="2">The sequence shown here is derived from an EMBL/GenBank/DDBJ whole genome shotgun (WGS) entry which is preliminary data.</text>
</comment>
<accession>A0AAN9PTD0</accession>
<dbReference type="EMBL" id="JAYKXN010000002">
    <property type="protein sequence ID" value="KAK7309274.1"/>
    <property type="molecule type" value="Genomic_DNA"/>
</dbReference>
<protein>
    <submittedName>
        <fullName evidence="2">Uncharacterized protein</fullName>
    </submittedName>
</protein>
<evidence type="ECO:0000256" key="1">
    <source>
        <dbReference type="SAM" id="Phobius"/>
    </source>
</evidence>
<keyword evidence="3" id="KW-1185">Reference proteome</keyword>
<evidence type="ECO:0000313" key="3">
    <source>
        <dbReference type="Proteomes" id="UP001359559"/>
    </source>
</evidence>
<feature type="transmembrane region" description="Helical" evidence="1">
    <location>
        <begin position="14"/>
        <end position="37"/>
    </location>
</feature>
<dbReference type="Proteomes" id="UP001359559">
    <property type="component" value="Unassembled WGS sequence"/>
</dbReference>
<proteinExistence type="predicted"/>
<evidence type="ECO:0000313" key="2">
    <source>
        <dbReference type="EMBL" id="KAK7309274.1"/>
    </source>
</evidence>
<keyword evidence="1" id="KW-0812">Transmembrane</keyword>
<organism evidence="2 3">
    <name type="scientific">Clitoria ternatea</name>
    <name type="common">Butterfly pea</name>
    <dbReference type="NCBI Taxonomy" id="43366"/>
    <lineage>
        <taxon>Eukaryota</taxon>
        <taxon>Viridiplantae</taxon>
        <taxon>Streptophyta</taxon>
        <taxon>Embryophyta</taxon>
        <taxon>Tracheophyta</taxon>
        <taxon>Spermatophyta</taxon>
        <taxon>Magnoliopsida</taxon>
        <taxon>eudicotyledons</taxon>
        <taxon>Gunneridae</taxon>
        <taxon>Pentapetalae</taxon>
        <taxon>rosids</taxon>
        <taxon>fabids</taxon>
        <taxon>Fabales</taxon>
        <taxon>Fabaceae</taxon>
        <taxon>Papilionoideae</taxon>
        <taxon>50 kb inversion clade</taxon>
        <taxon>NPAAA clade</taxon>
        <taxon>indigoferoid/millettioid clade</taxon>
        <taxon>Phaseoleae</taxon>
        <taxon>Clitoria</taxon>
    </lineage>
</organism>
<sequence length="82" mass="9713">MSLRWLFLQIACRIYLYLLILGCTVLNCSTLGIRSFLFPRIVSKMDLTHEESLVQLKVDEFNHFYFLARSVTVSTNKYYLRV</sequence>